<evidence type="ECO:0000313" key="3">
    <source>
        <dbReference type="Proteomes" id="UP001595645"/>
    </source>
</evidence>
<feature type="region of interest" description="Disordered" evidence="1">
    <location>
        <begin position="86"/>
        <end position="113"/>
    </location>
</feature>
<evidence type="ECO:0008006" key="4">
    <source>
        <dbReference type="Google" id="ProtNLM"/>
    </source>
</evidence>
<feature type="compositionally biased region" description="Pro residues" evidence="1">
    <location>
        <begin position="188"/>
        <end position="202"/>
    </location>
</feature>
<keyword evidence="3" id="KW-1185">Reference proteome</keyword>
<feature type="compositionally biased region" description="Basic and acidic residues" evidence="1">
    <location>
        <begin position="226"/>
        <end position="258"/>
    </location>
</feature>
<dbReference type="InterPro" id="IPR038332">
    <property type="entry name" value="PPE_sf"/>
</dbReference>
<dbReference type="Proteomes" id="UP001595645">
    <property type="component" value="Unassembled WGS sequence"/>
</dbReference>
<dbReference type="InterPro" id="IPR036689">
    <property type="entry name" value="ESAT-6-like_sf"/>
</dbReference>
<feature type="compositionally biased region" description="Low complexity" evidence="1">
    <location>
        <begin position="309"/>
        <end position="330"/>
    </location>
</feature>
<dbReference type="EMBL" id="JBHRWK010000005">
    <property type="protein sequence ID" value="MFC3448201.1"/>
    <property type="molecule type" value="Genomic_DNA"/>
</dbReference>
<sequence length="449" mass="45340">MRVDGKQIYENFTQGDTRNLRSAADRVAELSDAYIERGMAIKSLQSRMATSWTGSAADAANAGAGPLEQAFKETADPLFTTKASVTEQADSFDDSGSSVVPVPPKPDKPNPWSTGLKGAIPIAGPFMVNNDIKNYQEGVAKHEAANQNNVRVMDQYDSVTSSTRSSLPTDYGVLKNDGANVSVKVGGGPPPIHPPILPPVIPVKPGRNGGGDDHDGTDTSGTDDNGTDRNQNKPGGDHNQTKPGSTDDRPVNPKDRPNPPDITTPTRKPGPGDTTLPSGGGRGRTGGGTTEIPGRTPGRGTGDLDNVIGLPNGNGQNYNNPGGTGQNPPGSTGGRNAPGPNTAAGRLLGEGGTGGRAGGPGGTGSGGLGGGRGSGMGGLGGGMGGADHLAGGRGAGGRGGGQMGPMGAGGRRAEGDEDDEHQRPDYLIEADPDAIFGTDQRTSPPVIGE</sequence>
<comment type="caution">
    <text evidence="2">The sequence shown here is derived from an EMBL/GenBank/DDBJ whole genome shotgun (WGS) entry which is preliminary data.</text>
</comment>
<protein>
    <recommendedName>
        <fullName evidence="4">PPE domain-containing protein</fullName>
    </recommendedName>
</protein>
<name>A0ABV7NRT3_9PSEU</name>
<dbReference type="RefSeq" id="WP_378236865.1">
    <property type="nucleotide sequence ID" value="NZ_JBHRWK010000005.1"/>
</dbReference>
<feature type="compositionally biased region" description="Gly residues" evidence="1">
    <location>
        <begin position="348"/>
        <end position="410"/>
    </location>
</feature>
<organism evidence="2 3">
    <name type="scientific">Amycolatopsis speibonae</name>
    <dbReference type="NCBI Taxonomy" id="1450224"/>
    <lineage>
        <taxon>Bacteria</taxon>
        <taxon>Bacillati</taxon>
        <taxon>Actinomycetota</taxon>
        <taxon>Actinomycetes</taxon>
        <taxon>Pseudonocardiales</taxon>
        <taxon>Pseudonocardiaceae</taxon>
        <taxon>Amycolatopsis</taxon>
    </lineage>
</organism>
<reference evidence="3" key="1">
    <citation type="journal article" date="2019" name="Int. J. Syst. Evol. Microbiol.">
        <title>The Global Catalogue of Microorganisms (GCM) 10K type strain sequencing project: providing services to taxonomists for standard genome sequencing and annotation.</title>
        <authorList>
            <consortium name="The Broad Institute Genomics Platform"/>
            <consortium name="The Broad Institute Genome Sequencing Center for Infectious Disease"/>
            <person name="Wu L."/>
            <person name="Ma J."/>
        </authorList>
    </citation>
    <scope>NUCLEOTIDE SEQUENCE [LARGE SCALE GENOMIC DNA]</scope>
    <source>
        <strain evidence="3">CGMCC 4.7676</strain>
    </source>
</reference>
<gene>
    <name evidence="2" type="ORF">ACFOSH_02045</name>
</gene>
<evidence type="ECO:0000313" key="2">
    <source>
        <dbReference type="EMBL" id="MFC3448201.1"/>
    </source>
</evidence>
<feature type="compositionally biased region" description="Gly residues" evidence="1">
    <location>
        <begin position="278"/>
        <end position="289"/>
    </location>
</feature>
<dbReference type="Gene3D" id="1.20.1260.20">
    <property type="entry name" value="PPE superfamily"/>
    <property type="match status" value="1"/>
</dbReference>
<accession>A0ABV7NRT3</accession>
<feature type="region of interest" description="Disordered" evidence="1">
    <location>
        <begin position="182"/>
        <end position="449"/>
    </location>
</feature>
<dbReference type="SUPFAM" id="SSF140453">
    <property type="entry name" value="EsxAB dimer-like"/>
    <property type="match status" value="1"/>
</dbReference>
<proteinExistence type="predicted"/>
<evidence type="ECO:0000256" key="1">
    <source>
        <dbReference type="SAM" id="MobiDB-lite"/>
    </source>
</evidence>